<dbReference type="EMBL" id="AP019835">
    <property type="protein sequence ID" value="BBM48892.1"/>
    <property type="molecule type" value="Genomic_DNA"/>
</dbReference>
<proteinExistence type="predicted"/>
<dbReference type="AlphaFoldDB" id="A0A510KB57"/>
<protein>
    <submittedName>
        <fullName evidence="2">Family 2 glycosyl transferase</fullName>
    </submittedName>
</protein>
<reference evidence="2 3" key="1">
    <citation type="submission" date="2019-07" db="EMBL/GenBank/DDBJ databases">
        <title>Complete Genome Sequence of Leptotrichia wadei Strain JMUB3934.</title>
        <authorList>
            <person name="Watanabe S."/>
            <person name="Cui L."/>
        </authorList>
    </citation>
    <scope>NUCLEOTIDE SEQUENCE [LARGE SCALE GENOMIC DNA]</scope>
    <source>
        <strain evidence="2 3">JMUB3934</strain>
    </source>
</reference>
<dbReference type="CDD" id="cd04186">
    <property type="entry name" value="GT_2_like_c"/>
    <property type="match status" value="1"/>
</dbReference>
<dbReference type="InterPro" id="IPR029044">
    <property type="entry name" value="Nucleotide-diphossugar_trans"/>
</dbReference>
<dbReference type="GO" id="GO:0016740">
    <property type="term" value="F:transferase activity"/>
    <property type="evidence" value="ECO:0007669"/>
    <property type="project" value="UniProtKB-KW"/>
</dbReference>
<sequence>MYDFTACIVTYNTDQKELTQIIGCFQKTKLKFKLWISDNSEKDTLRNFIKNFSDDRIEYIFNNSNNGFGSGHNIVLKKLMDDNFKEKAEFHIILNADIIFEENTIEKMIDYMRKNPEIGQIGPKIYESSGEINKSCRLLPTPLNLIFRRFFPIKSIVDKMDYNYEMRWCDYNSIMEVPILSGCLMFIRTDILKNVGMFDTRYFMYMEDYDLCRRIGQKYKVIFYPEVKIIHKHGKASYKTRKMMIAHINSAIKYFNKWGWFFDKERKTRNKECIKRYKK</sequence>
<organism evidence="2 3">
    <name type="scientific">Leptotrichia wadei</name>
    <dbReference type="NCBI Taxonomy" id="157687"/>
    <lineage>
        <taxon>Bacteria</taxon>
        <taxon>Fusobacteriati</taxon>
        <taxon>Fusobacteriota</taxon>
        <taxon>Fusobacteriia</taxon>
        <taxon>Fusobacteriales</taxon>
        <taxon>Leptotrichiaceae</taxon>
        <taxon>Leptotrichia</taxon>
    </lineage>
</organism>
<dbReference type="PANTHER" id="PTHR43179:SF10">
    <property type="entry name" value="GLYCOSYL TRANSFERASE"/>
    <property type="match status" value="1"/>
</dbReference>
<dbReference type="SUPFAM" id="SSF53448">
    <property type="entry name" value="Nucleotide-diphospho-sugar transferases"/>
    <property type="match status" value="1"/>
</dbReference>
<keyword evidence="2" id="KW-0808">Transferase</keyword>
<evidence type="ECO:0000313" key="2">
    <source>
        <dbReference type="EMBL" id="BBM48892.1"/>
    </source>
</evidence>
<dbReference type="RefSeq" id="WP_146963413.1">
    <property type="nucleotide sequence ID" value="NZ_AP019835.1"/>
</dbReference>
<dbReference type="Gene3D" id="3.90.550.10">
    <property type="entry name" value="Spore Coat Polysaccharide Biosynthesis Protein SpsA, Chain A"/>
    <property type="match status" value="1"/>
</dbReference>
<gene>
    <name evidence="2" type="ORF">JMUB3934_0162</name>
</gene>
<feature type="domain" description="Glycosyltransferase 2-like" evidence="1">
    <location>
        <begin position="6"/>
        <end position="135"/>
    </location>
</feature>
<dbReference type="Pfam" id="PF00535">
    <property type="entry name" value="Glycos_transf_2"/>
    <property type="match status" value="1"/>
</dbReference>
<accession>A0A510KB57</accession>
<evidence type="ECO:0000313" key="3">
    <source>
        <dbReference type="Proteomes" id="UP000321501"/>
    </source>
</evidence>
<dbReference type="PANTHER" id="PTHR43179">
    <property type="entry name" value="RHAMNOSYLTRANSFERASE WBBL"/>
    <property type="match status" value="1"/>
</dbReference>
<dbReference type="Proteomes" id="UP000321501">
    <property type="component" value="Chromosome"/>
</dbReference>
<name>A0A510KB57_9FUSO</name>
<dbReference type="InterPro" id="IPR001173">
    <property type="entry name" value="Glyco_trans_2-like"/>
</dbReference>
<evidence type="ECO:0000259" key="1">
    <source>
        <dbReference type="Pfam" id="PF00535"/>
    </source>
</evidence>